<accession>A0A5C6F140</accession>
<dbReference type="RefSeq" id="WP_146533718.1">
    <property type="nucleotide sequence ID" value="NZ_SJPX01000002.1"/>
</dbReference>
<dbReference type="Pfam" id="PF09359">
    <property type="entry name" value="VTC"/>
    <property type="match status" value="1"/>
</dbReference>
<dbReference type="AlphaFoldDB" id="A0A5C6F140"/>
<name>A0A5C6F140_9BACT</name>
<evidence type="ECO:0000259" key="1">
    <source>
        <dbReference type="Pfam" id="PF09359"/>
    </source>
</evidence>
<dbReference type="InterPro" id="IPR018966">
    <property type="entry name" value="VTC_domain"/>
</dbReference>
<proteinExistence type="predicted"/>
<feature type="domain" description="VTC" evidence="1">
    <location>
        <begin position="9"/>
        <end position="230"/>
    </location>
</feature>
<dbReference type="GO" id="GO:0006799">
    <property type="term" value="P:polyphosphate biosynthetic process"/>
    <property type="evidence" value="ECO:0007669"/>
    <property type="project" value="UniProtKB-ARBA"/>
</dbReference>
<dbReference type="CDD" id="cd07750">
    <property type="entry name" value="PolyPPase_VTC_like"/>
    <property type="match status" value="1"/>
</dbReference>
<evidence type="ECO:0000313" key="2">
    <source>
        <dbReference type="EMBL" id="TWU55543.1"/>
    </source>
</evidence>
<keyword evidence="3" id="KW-1185">Reference proteome</keyword>
<dbReference type="InterPro" id="IPR042267">
    <property type="entry name" value="VTC_sf"/>
</dbReference>
<dbReference type="OrthoDB" id="281873at2"/>
<protein>
    <submittedName>
        <fullName evidence="2">VTC domain protein</fullName>
    </submittedName>
</protein>
<reference evidence="2 3" key="1">
    <citation type="submission" date="2019-02" db="EMBL/GenBank/DDBJ databases">
        <title>Deep-cultivation of Planctomycetes and their phenomic and genomic characterization uncovers novel biology.</title>
        <authorList>
            <person name="Wiegand S."/>
            <person name="Jogler M."/>
            <person name="Boedeker C."/>
            <person name="Pinto D."/>
            <person name="Vollmers J."/>
            <person name="Rivas-Marin E."/>
            <person name="Kohn T."/>
            <person name="Peeters S.H."/>
            <person name="Heuer A."/>
            <person name="Rast P."/>
            <person name="Oberbeckmann S."/>
            <person name="Bunk B."/>
            <person name="Jeske O."/>
            <person name="Meyerdierks A."/>
            <person name="Storesund J.E."/>
            <person name="Kallscheuer N."/>
            <person name="Luecker S."/>
            <person name="Lage O.M."/>
            <person name="Pohl T."/>
            <person name="Merkel B.J."/>
            <person name="Hornburger P."/>
            <person name="Mueller R.-W."/>
            <person name="Bruemmer F."/>
            <person name="Labrenz M."/>
            <person name="Spormann A.M."/>
            <person name="Op Den Camp H."/>
            <person name="Overmann J."/>
            <person name="Amann R."/>
            <person name="Jetten M.S.M."/>
            <person name="Mascher T."/>
            <person name="Medema M.H."/>
            <person name="Devos D.P."/>
            <person name="Kaster A.-K."/>
            <person name="Ovreas L."/>
            <person name="Rohde M."/>
            <person name="Galperin M.Y."/>
            <person name="Jogler C."/>
        </authorList>
    </citation>
    <scope>NUCLEOTIDE SEQUENCE [LARGE SCALE GENOMIC DNA]</scope>
    <source>
        <strain evidence="2 3">Poly59</strain>
    </source>
</reference>
<dbReference type="EMBL" id="SJPX01000002">
    <property type="protein sequence ID" value="TWU55543.1"/>
    <property type="molecule type" value="Genomic_DNA"/>
</dbReference>
<comment type="caution">
    <text evidence="2">The sequence shown here is derived from an EMBL/GenBank/DDBJ whole genome shotgun (WGS) entry which is preliminary data.</text>
</comment>
<dbReference type="Proteomes" id="UP000317977">
    <property type="component" value="Unassembled WGS sequence"/>
</dbReference>
<dbReference type="Gene3D" id="3.20.100.30">
    <property type="entry name" value="VTC, catalytic tunnel domain"/>
    <property type="match status" value="1"/>
</dbReference>
<gene>
    <name evidence="2" type="ORF">Poly59_18430</name>
</gene>
<evidence type="ECO:0000313" key="3">
    <source>
        <dbReference type="Proteomes" id="UP000317977"/>
    </source>
</evidence>
<sequence>MTDNQIHDKRIELKYVLDAKLSLEVRQWAREHLGVDGHCNDALGDSYDVNTLYLDTAELDIFHRSSDFGKAKHRIRRYGDDSTLWVETKRKKANVVKKNRTATSEQEVESRLTDLSDQTAWCGDWFSDRVVQRQLQPTVQVHYRRFARTSILGGESLRLTIDSQLQASPIDGWNVASTSDVANHAKRMAITSDEILELKFHNQMPHLFKELLRTFAIPATGFSKYRTAVANIPRLRFVITDVHAGILSQAMVEETADA</sequence>
<organism evidence="2 3">
    <name type="scientific">Rubripirellula reticaptiva</name>
    <dbReference type="NCBI Taxonomy" id="2528013"/>
    <lineage>
        <taxon>Bacteria</taxon>
        <taxon>Pseudomonadati</taxon>
        <taxon>Planctomycetota</taxon>
        <taxon>Planctomycetia</taxon>
        <taxon>Pirellulales</taxon>
        <taxon>Pirellulaceae</taxon>
        <taxon>Rubripirellula</taxon>
    </lineage>
</organism>